<comment type="caution">
    <text evidence="6">The sequence shown here is derived from an EMBL/GenBank/DDBJ whole genome shotgun (WGS) entry which is preliminary data.</text>
</comment>
<dbReference type="RefSeq" id="WP_307329098.1">
    <property type="nucleotide sequence ID" value="NZ_JAUSUG010000018.1"/>
</dbReference>
<dbReference type="EMBL" id="JAUSUG010000018">
    <property type="protein sequence ID" value="MDQ0256639.1"/>
    <property type="molecule type" value="Genomic_DNA"/>
</dbReference>
<dbReference type="InterPro" id="IPR013780">
    <property type="entry name" value="Glyco_hydro_b"/>
</dbReference>
<dbReference type="SUPFAM" id="SSF51445">
    <property type="entry name" value="(Trans)glycosidases"/>
    <property type="match status" value="1"/>
</dbReference>
<accession>A0ABT9ZZG9</accession>
<comment type="similarity">
    <text evidence="1 2">Belongs to the glycosyl hydrolase 31 family.</text>
</comment>
<keyword evidence="7" id="KW-1185">Reference proteome</keyword>
<dbReference type="GO" id="GO:0004558">
    <property type="term" value="F:alpha-1,4-glucosidase activity"/>
    <property type="evidence" value="ECO:0007669"/>
    <property type="project" value="UniProtKB-EC"/>
</dbReference>
<dbReference type="EC" id="3.2.1.20" evidence="6"/>
<dbReference type="InterPro" id="IPR044112">
    <property type="entry name" value="YihQ_TIM-like"/>
</dbReference>
<gene>
    <name evidence="6" type="ORF">J2S74_004061</name>
</gene>
<dbReference type="PANTHER" id="PTHR46959">
    <property type="entry name" value="SULFOQUINOVOSIDASE"/>
    <property type="match status" value="1"/>
</dbReference>
<feature type="domain" description="Glycosyl hydrolase family 31 C-terminal" evidence="5">
    <location>
        <begin position="645"/>
        <end position="733"/>
    </location>
</feature>
<feature type="domain" description="Glycoside hydrolase family 31 TIM barrel" evidence="4">
    <location>
        <begin position="318"/>
        <end position="623"/>
    </location>
</feature>
<dbReference type="NCBIfam" id="NF007746">
    <property type="entry name" value="PRK10426.1"/>
    <property type="match status" value="1"/>
</dbReference>
<protein>
    <submittedName>
        <fullName evidence="6">Alpha-glucosidase</fullName>
        <ecNumber evidence="6">3.2.1.20</ecNumber>
    </submittedName>
</protein>
<dbReference type="Pfam" id="PF01055">
    <property type="entry name" value="Glyco_hydro_31_2nd"/>
    <property type="match status" value="1"/>
</dbReference>
<evidence type="ECO:0000259" key="4">
    <source>
        <dbReference type="Pfam" id="PF01055"/>
    </source>
</evidence>
<dbReference type="Pfam" id="PF21365">
    <property type="entry name" value="Glyco_hydro_31_3rd"/>
    <property type="match status" value="1"/>
</dbReference>
<dbReference type="Gene3D" id="3.20.20.80">
    <property type="entry name" value="Glycosidases"/>
    <property type="match status" value="1"/>
</dbReference>
<keyword evidence="3" id="KW-0812">Transmembrane</keyword>
<evidence type="ECO:0000313" key="6">
    <source>
        <dbReference type="EMBL" id="MDQ0256639.1"/>
    </source>
</evidence>
<dbReference type="Gene3D" id="2.60.40.1760">
    <property type="entry name" value="glycosyl hydrolase (family 31)"/>
    <property type="match status" value="1"/>
</dbReference>
<feature type="transmembrane region" description="Helical" evidence="3">
    <location>
        <begin position="5"/>
        <end position="26"/>
    </location>
</feature>
<evidence type="ECO:0000313" key="7">
    <source>
        <dbReference type="Proteomes" id="UP001230005"/>
    </source>
</evidence>
<dbReference type="SUPFAM" id="SSF74650">
    <property type="entry name" value="Galactose mutarotase-like"/>
    <property type="match status" value="1"/>
</dbReference>
<keyword evidence="3" id="KW-1133">Transmembrane helix</keyword>
<dbReference type="SUPFAM" id="SSF51011">
    <property type="entry name" value="Glycosyl hydrolase domain"/>
    <property type="match status" value="1"/>
</dbReference>
<dbReference type="InterPro" id="IPR052990">
    <property type="entry name" value="Sulfoquinovosidase_GH31"/>
</dbReference>
<evidence type="ECO:0000259" key="5">
    <source>
        <dbReference type="Pfam" id="PF21365"/>
    </source>
</evidence>
<dbReference type="InterPro" id="IPR048395">
    <property type="entry name" value="Glyco_hydro_31_C"/>
</dbReference>
<sequence length="742" mass="83878">MRNRVIIGLVLSAIMVIGGGVIYYAYKVDPPVFSTIEAADDILDTLEFPLGPFQLTWLGSEARFEITHDDIPDHLIFSTPKNRGFLAAGYGVMESEESRGYFTIDEERRFVCEEQWVSGIVESPGAVTIVGDLGCENGESVPFEFTLTVKSDFQLQYAVSFDHPLVNRTFLSWHSDGDEHFFGFGEQYSTFDMKGRRLPILVQEQGVGRGLQPLTFLADLTNRAGGTWYHTYAPVPQFVSSKLRSLFSENKEYQVFHFTEKDVAQLEVYSAEAIGRIYAGASPADLVREHTSVVGRMEPLPAWTQEGLILGAQGGTAVVSEKLDSLLEAEVPVVGLWIQDWVGQRRTSFGKQLWWNWELDRDHYNDWDDFLGMLEEEEIRLLGYVNPFLVDTSDKRNVSRDLYSEAQAKGFLVKNADGEPKDFQITSFSAALIDLTIPEAREWLKGIIKEELVENGFSGWMADFGEALPLDAEMASGELGDTFHHRYPEEWAKLNREVLEEVGLLDEGMFFVRAAYSESPRYASAFWLGDQLVTWDEHDGIKTAVTGLLSSGLSGFSLNHSDIGGYTSITDFPLNYVRSEELLLRWIELNAFTALFRSHEGNRPDENIQLYSNERIIGHVKEFGDIFAALAPYRQELMEEAATTGAPVVRPMFFHYFDDPETYKINYEQFMLGPYMIVAPVLDEGVEEVSVYLPEGEWIHHWSGETISVDSMGEYVEVYAPIGEPGVFYRQGAEVARVMERD</sequence>
<evidence type="ECO:0000256" key="2">
    <source>
        <dbReference type="RuleBase" id="RU361185"/>
    </source>
</evidence>
<reference evidence="6 7" key="1">
    <citation type="submission" date="2023-07" db="EMBL/GenBank/DDBJ databases">
        <title>Genomic Encyclopedia of Type Strains, Phase IV (KMG-IV): sequencing the most valuable type-strain genomes for metagenomic binning, comparative biology and taxonomic classification.</title>
        <authorList>
            <person name="Goeker M."/>
        </authorList>
    </citation>
    <scope>NUCLEOTIDE SEQUENCE [LARGE SCALE GENOMIC DNA]</scope>
    <source>
        <strain evidence="6 7">DSM 9768</strain>
    </source>
</reference>
<name>A0ABT9ZZG9_9BACI</name>
<dbReference type="InterPro" id="IPR017853">
    <property type="entry name" value="GH"/>
</dbReference>
<proteinExistence type="inferred from homology"/>
<organism evidence="6 7">
    <name type="scientific">Evansella vedderi</name>
    <dbReference type="NCBI Taxonomy" id="38282"/>
    <lineage>
        <taxon>Bacteria</taxon>
        <taxon>Bacillati</taxon>
        <taxon>Bacillota</taxon>
        <taxon>Bacilli</taxon>
        <taxon>Bacillales</taxon>
        <taxon>Bacillaceae</taxon>
        <taxon>Evansella</taxon>
    </lineage>
</organism>
<keyword evidence="3" id="KW-0472">Membrane</keyword>
<dbReference type="Proteomes" id="UP001230005">
    <property type="component" value="Unassembled WGS sequence"/>
</dbReference>
<evidence type="ECO:0000256" key="3">
    <source>
        <dbReference type="SAM" id="Phobius"/>
    </source>
</evidence>
<evidence type="ECO:0000256" key="1">
    <source>
        <dbReference type="ARBA" id="ARBA00007806"/>
    </source>
</evidence>
<dbReference type="InterPro" id="IPR011013">
    <property type="entry name" value="Gal_mutarotase_sf_dom"/>
</dbReference>
<dbReference type="CDD" id="cd06594">
    <property type="entry name" value="GH31_glucosidase_YihQ"/>
    <property type="match status" value="1"/>
</dbReference>
<dbReference type="Gene3D" id="2.60.40.1180">
    <property type="entry name" value="Golgi alpha-mannosidase II"/>
    <property type="match status" value="1"/>
</dbReference>
<dbReference type="PANTHER" id="PTHR46959:SF2">
    <property type="entry name" value="SULFOQUINOVOSIDASE"/>
    <property type="match status" value="1"/>
</dbReference>
<dbReference type="InterPro" id="IPR000322">
    <property type="entry name" value="Glyco_hydro_31_TIM"/>
</dbReference>
<keyword evidence="2 6" id="KW-0378">Hydrolase</keyword>
<dbReference type="CDD" id="cd14752">
    <property type="entry name" value="GH31_N"/>
    <property type="match status" value="1"/>
</dbReference>
<keyword evidence="2 6" id="KW-0326">Glycosidase</keyword>